<proteinExistence type="inferred from homology"/>
<evidence type="ECO:0000256" key="1">
    <source>
        <dbReference type="ARBA" id="ARBA00004477"/>
    </source>
</evidence>
<evidence type="ECO:0000256" key="5">
    <source>
        <dbReference type="ARBA" id="ARBA00022824"/>
    </source>
</evidence>
<name>A0A420ITT9_9PEZI</name>
<keyword evidence="5" id="KW-0256">Endoplasmic reticulum</keyword>
<comment type="similarity">
    <text evidence="2">Belongs to the SPCS1 family.</text>
</comment>
<evidence type="ECO:0000256" key="9">
    <source>
        <dbReference type="SAM" id="Phobius"/>
    </source>
</evidence>
<evidence type="ECO:0000256" key="7">
    <source>
        <dbReference type="ARBA" id="ARBA00023136"/>
    </source>
</evidence>
<dbReference type="InterPro" id="IPR009542">
    <property type="entry name" value="Spc1/SPCS1"/>
</dbReference>
<dbReference type="GO" id="GO:0045047">
    <property type="term" value="P:protein targeting to ER"/>
    <property type="evidence" value="ECO:0007669"/>
    <property type="project" value="TreeGrafter"/>
</dbReference>
<sequence length="136" mass="15356">MTHERRAKDKLASQLIPGHISNPKFSKIPPNKKEMSDLSEKIRNIAEGHIDFEGQKLVELLATILLISVGIISFVVGFILKDITRTIYISLGGSALVFLLVIPPWPIYKRHNVKWLPVNLNEKRENFSNVSNKSAI</sequence>
<comment type="subcellular location">
    <subcellularLocation>
        <location evidence="1">Endoplasmic reticulum membrane</location>
        <topology evidence="1">Multi-pass membrane protein</topology>
    </subcellularLocation>
</comment>
<evidence type="ECO:0000256" key="8">
    <source>
        <dbReference type="ARBA" id="ARBA00045204"/>
    </source>
</evidence>
<comment type="function">
    <text evidence="8">Component of the signal peptidase complex (SPC) which catalyzes the cleavage of N-terminal signal sequences from nascent proteins as they are translocated into the lumen of the endoplasmic reticulum. Dispensable for SPC enzymatic activity.</text>
</comment>
<dbReference type="Pfam" id="PF06645">
    <property type="entry name" value="SPC12"/>
    <property type="match status" value="1"/>
</dbReference>
<feature type="transmembrane region" description="Helical" evidence="9">
    <location>
        <begin position="60"/>
        <end position="80"/>
    </location>
</feature>
<gene>
    <name evidence="10" type="ORF">GcC1_059003</name>
</gene>
<dbReference type="EMBL" id="MCBR01005980">
    <property type="protein sequence ID" value="RKF77937.1"/>
    <property type="molecule type" value="Genomic_DNA"/>
</dbReference>
<feature type="transmembrane region" description="Helical" evidence="9">
    <location>
        <begin position="86"/>
        <end position="108"/>
    </location>
</feature>
<dbReference type="PANTHER" id="PTHR13202:SF0">
    <property type="entry name" value="SIGNAL PEPTIDASE COMPLEX SUBUNIT 1"/>
    <property type="match status" value="1"/>
</dbReference>
<dbReference type="GO" id="GO:0005787">
    <property type="term" value="C:signal peptidase complex"/>
    <property type="evidence" value="ECO:0007669"/>
    <property type="project" value="InterPro"/>
</dbReference>
<organism evidence="10 11">
    <name type="scientific">Golovinomyces cichoracearum</name>
    <dbReference type="NCBI Taxonomy" id="62708"/>
    <lineage>
        <taxon>Eukaryota</taxon>
        <taxon>Fungi</taxon>
        <taxon>Dikarya</taxon>
        <taxon>Ascomycota</taxon>
        <taxon>Pezizomycotina</taxon>
        <taxon>Leotiomycetes</taxon>
        <taxon>Erysiphales</taxon>
        <taxon>Erysiphaceae</taxon>
        <taxon>Golovinomyces</taxon>
    </lineage>
</organism>
<dbReference type="Proteomes" id="UP000285405">
    <property type="component" value="Unassembled WGS sequence"/>
</dbReference>
<evidence type="ECO:0000256" key="4">
    <source>
        <dbReference type="ARBA" id="ARBA00022692"/>
    </source>
</evidence>
<evidence type="ECO:0000256" key="3">
    <source>
        <dbReference type="ARBA" id="ARBA00017059"/>
    </source>
</evidence>
<dbReference type="AlphaFoldDB" id="A0A420ITT9"/>
<keyword evidence="4 9" id="KW-0812">Transmembrane</keyword>
<dbReference type="OrthoDB" id="263893at2759"/>
<protein>
    <recommendedName>
        <fullName evidence="3">Signal peptidase complex subunit 1</fullName>
    </recommendedName>
</protein>
<evidence type="ECO:0000256" key="6">
    <source>
        <dbReference type="ARBA" id="ARBA00022989"/>
    </source>
</evidence>
<reference evidence="10 11" key="1">
    <citation type="journal article" date="2018" name="BMC Genomics">
        <title>Comparative genome analyses reveal sequence features reflecting distinct modes of host-adaptation between dicot and monocot powdery mildew.</title>
        <authorList>
            <person name="Wu Y."/>
            <person name="Ma X."/>
            <person name="Pan Z."/>
            <person name="Kale S.D."/>
            <person name="Song Y."/>
            <person name="King H."/>
            <person name="Zhang Q."/>
            <person name="Presley C."/>
            <person name="Deng X."/>
            <person name="Wei C.I."/>
            <person name="Xiao S."/>
        </authorList>
    </citation>
    <scope>NUCLEOTIDE SEQUENCE [LARGE SCALE GENOMIC DNA]</scope>
    <source>
        <strain evidence="10">UCSC1</strain>
    </source>
</reference>
<evidence type="ECO:0000256" key="2">
    <source>
        <dbReference type="ARBA" id="ARBA00005245"/>
    </source>
</evidence>
<keyword evidence="7 9" id="KW-0472">Membrane</keyword>
<evidence type="ECO:0000313" key="11">
    <source>
        <dbReference type="Proteomes" id="UP000285405"/>
    </source>
</evidence>
<dbReference type="PANTHER" id="PTHR13202">
    <property type="entry name" value="MICROSOMAL SIGNAL PEPTIDASE 12 KDA SUBUNIT"/>
    <property type="match status" value="1"/>
</dbReference>
<comment type="caution">
    <text evidence="10">The sequence shown here is derived from an EMBL/GenBank/DDBJ whole genome shotgun (WGS) entry which is preliminary data.</text>
</comment>
<evidence type="ECO:0000313" key="10">
    <source>
        <dbReference type="EMBL" id="RKF77937.1"/>
    </source>
</evidence>
<keyword evidence="6 9" id="KW-1133">Transmembrane helix</keyword>
<dbReference type="GO" id="GO:0006465">
    <property type="term" value="P:signal peptide processing"/>
    <property type="evidence" value="ECO:0007669"/>
    <property type="project" value="InterPro"/>
</dbReference>
<accession>A0A420ITT9</accession>